<dbReference type="VEuPathDB" id="FungiDB:I7I51_08265"/>
<feature type="region of interest" description="Disordered" evidence="1">
    <location>
        <begin position="419"/>
        <end position="453"/>
    </location>
</feature>
<protein>
    <submittedName>
        <fullName evidence="3">Uncharacterized protein</fullName>
    </submittedName>
</protein>
<sequence length="482" mass="53780">MCPQVLSITQLGNDGFEIPKISADEPIGSMIRKLSKYIIQAIPDTPYSFDQMRGTAAGSPLKKLAISLADEVHNPALIKALMDIIEYMLDELPDTWTLPTSEVGIQSYAEEPFSTQKADSSQDDYECRPLLYHARPFSRLFGYGTRTVKNSQRSSYNTGANPSGSEFESDEYGIFAGFNALEIAIIANAKKFVSQTVVQKVVNGMWTGEIILWDTLSVHSKRKAQLFHKRMTDPYCRLRVPVYRKTLEAVFFLSFIALYYYVLMARDPLRISPVEILLVCSLMSLNSYFGSLTKALLKFLPVVAILYIGWMHVDLFRLFSAILLYYGPCSRGISLPNLIPLFCIRPLRLFLSNESIRRVRIVLLKVTHSPFVGIILAYESSRRYVTRKNLPSVATSSSLSLAVSQKRITAHKVSLCRPQDFSRPAPLPVRERVPTTPSHSLSGGDPGPTAGPVRLADVVQTMDGLRSQIEQLAAAISSNKGH</sequence>
<name>A0A8A1LXE4_AJECA</name>
<dbReference type="PANTHER" id="PTHR35859">
    <property type="entry name" value="NONSELECTIVE CATION CHANNEL PROTEIN"/>
    <property type="match status" value="1"/>
</dbReference>
<evidence type="ECO:0000256" key="2">
    <source>
        <dbReference type="SAM" id="Phobius"/>
    </source>
</evidence>
<dbReference type="PANTHER" id="PTHR35859:SF5">
    <property type="entry name" value="ION TRANSPORT DOMAIN-CONTAINING PROTEIN"/>
    <property type="match status" value="1"/>
</dbReference>
<dbReference type="EMBL" id="CP069109">
    <property type="protein sequence ID" value="QSS58836.1"/>
    <property type="molecule type" value="Genomic_DNA"/>
</dbReference>
<proteinExistence type="predicted"/>
<feature type="transmembrane region" description="Helical" evidence="2">
    <location>
        <begin position="247"/>
        <end position="264"/>
    </location>
</feature>
<dbReference type="AlphaFoldDB" id="A0A8A1LXE4"/>
<dbReference type="InterPro" id="IPR052971">
    <property type="entry name" value="TRP_calcium_channel"/>
</dbReference>
<evidence type="ECO:0000313" key="4">
    <source>
        <dbReference type="Proteomes" id="UP000663671"/>
    </source>
</evidence>
<evidence type="ECO:0000256" key="1">
    <source>
        <dbReference type="SAM" id="MobiDB-lite"/>
    </source>
</evidence>
<organism evidence="3 4">
    <name type="scientific">Ajellomyces capsulatus</name>
    <name type="common">Darling's disease fungus</name>
    <name type="synonym">Histoplasma capsulatum</name>
    <dbReference type="NCBI Taxonomy" id="5037"/>
    <lineage>
        <taxon>Eukaryota</taxon>
        <taxon>Fungi</taxon>
        <taxon>Dikarya</taxon>
        <taxon>Ascomycota</taxon>
        <taxon>Pezizomycotina</taxon>
        <taxon>Eurotiomycetes</taxon>
        <taxon>Eurotiomycetidae</taxon>
        <taxon>Onygenales</taxon>
        <taxon>Ajellomycetaceae</taxon>
        <taxon>Histoplasma</taxon>
    </lineage>
</organism>
<keyword evidence="2" id="KW-0812">Transmembrane</keyword>
<reference evidence="3" key="1">
    <citation type="submission" date="2021-01" db="EMBL/GenBank/DDBJ databases">
        <title>Chromosome-level genome assembly of a human fungal pathogen reveals clustering of transcriptionally co-regulated genes.</title>
        <authorList>
            <person name="Voorhies M."/>
            <person name="Cohen S."/>
            <person name="Shea T.P."/>
            <person name="Petrus S."/>
            <person name="Munoz J.F."/>
            <person name="Poplawski S."/>
            <person name="Goldman W.E."/>
            <person name="Michael T."/>
            <person name="Cuomo C.A."/>
            <person name="Sil A."/>
            <person name="Beyhan S."/>
        </authorList>
    </citation>
    <scope>NUCLEOTIDE SEQUENCE</scope>
    <source>
        <strain evidence="3">WU24</strain>
    </source>
</reference>
<dbReference type="Proteomes" id="UP000663671">
    <property type="component" value="Chromosome 2"/>
</dbReference>
<keyword evidence="2" id="KW-0472">Membrane</keyword>
<accession>A0A8A1LXE4</accession>
<dbReference type="OrthoDB" id="310870at2759"/>
<evidence type="ECO:0000313" key="3">
    <source>
        <dbReference type="EMBL" id="QSS58836.1"/>
    </source>
</evidence>
<gene>
    <name evidence="3" type="ORF">I7I51_08265</name>
</gene>
<keyword evidence="2" id="KW-1133">Transmembrane helix</keyword>